<dbReference type="InterPro" id="IPR011010">
    <property type="entry name" value="DNA_brk_join_enz"/>
</dbReference>
<dbReference type="Gene3D" id="1.10.443.10">
    <property type="entry name" value="Intergrase catalytic core"/>
    <property type="match status" value="1"/>
</dbReference>
<dbReference type="InterPro" id="IPR050090">
    <property type="entry name" value="Tyrosine_recombinase_XerCD"/>
</dbReference>
<dbReference type="PANTHER" id="PTHR30349">
    <property type="entry name" value="PHAGE INTEGRASE-RELATED"/>
    <property type="match status" value="1"/>
</dbReference>
<gene>
    <name evidence="5" type="primary">xerC_2</name>
    <name evidence="5" type="ORF">NCTC11872_00939</name>
</gene>
<keyword evidence="1" id="KW-0159">Chromosome partition</keyword>
<keyword evidence="2" id="KW-0229">DNA integration</keyword>
<accession>A0A2X1QM25</accession>
<keyword evidence="3" id="KW-0233">DNA recombination</keyword>
<dbReference type="GO" id="GO:0007059">
    <property type="term" value="P:chromosome segregation"/>
    <property type="evidence" value="ECO:0007669"/>
    <property type="project" value="UniProtKB-KW"/>
</dbReference>
<dbReference type="PANTHER" id="PTHR30349:SF81">
    <property type="entry name" value="TYROSINE RECOMBINASE XERC"/>
    <property type="match status" value="1"/>
</dbReference>
<dbReference type="GO" id="GO:0015074">
    <property type="term" value="P:DNA integration"/>
    <property type="evidence" value="ECO:0007669"/>
    <property type="project" value="UniProtKB-KW"/>
</dbReference>
<proteinExistence type="predicted"/>
<dbReference type="Pfam" id="PF00589">
    <property type="entry name" value="Phage_integrase"/>
    <property type="match status" value="1"/>
</dbReference>
<dbReference type="InterPro" id="IPR002104">
    <property type="entry name" value="Integrase_catalytic"/>
</dbReference>
<evidence type="ECO:0000313" key="6">
    <source>
        <dbReference type="Proteomes" id="UP000249936"/>
    </source>
</evidence>
<name>A0A2X1QM25_HAEIF</name>
<feature type="domain" description="Tyr recombinase" evidence="4">
    <location>
        <begin position="1"/>
        <end position="82"/>
    </location>
</feature>
<evidence type="ECO:0000313" key="5">
    <source>
        <dbReference type="EMBL" id="SPX41342.1"/>
    </source>
</evidence>
<dbReference type="GO" id="GO:0003677">
    <property type="term" value="F:DNA binding"/>
    <property type="evidence" value="ECO:0007669"/>
    <property type="project" value="InterPro"/>
</dbReference>
<dbReference type="EMBL" id="UASK01000005">
    <property type="protein sequence ID" value="SPX41342.1"/>
    <property type="molecule type" value="Genomic_DNA"/>
</dbReference>
<evidence type="ECO:0000256" key="3">
    <source>
        <dbReference type="ARBA" id="ARBA00023172"/>
    </source>
</evidence>
<reference evidence="5 6" key="1">
    <citation type="submission" date="2018-06" db="EMBL/GenBank/DDBJ databases">
        <authorList>
            <consortium name="Pathogen Informatics"/>
            <person name="Doyle S."/>
        </authorList>
    </citation>
    <scope>NUCLEOTIDE SEQUENCE [LARGE SCALE GENOMIC DNA]</scope>
    <source>
        <strain evidence="5 6">NCTC11872</strain>
    </source>
</reference>
<dbReference type="GO" id="GO:0006310">
    <property type="term" value="P:DNA recombination"/>
    <property type="evidence" value="ECO:0007669"/>
    <property type="project" value="UniProtKB-KW"/>
</dbReference>
<dbReference type="InterPro" id="IPR013762">
    <property type="entry name" value="Integrase-like_cat_sf"/>
</dbReference>
<sequence>MLASLEIVFLIEPFKKRLETWGIRQGLNSHLNPHKLRHSFATHMLEASSDLRAVQELLGHSNLSTTQIYTHLNFQHLAEVYDQAHPRAKRKK</sequence>
<evidence type="ECO:0000256" key="1">
    <source>
        <dbReference type="ARBA" id="ARBA00022829"/>
    </source>
</evidence>
<dbReference type="PROSITE" id="PS51898">
    <property type="entry name" value="TYR_RECOMBINASE"/>
    <property type="match status" value="1"/>
</dbReference>
<protein>
    <submittedName>
        <fullName evidence="5">Site-specific tyrosine recombinase</fullName>
    </submittedName>
</protein>
<evidence type="ECO:0000256" key="2">
    <source>
        <dbReference type="ARBA" id="ARBA00022908"/>
    </source>
</evidence>
<dbReference type="Proteomes" id="UP000249936">
    <property type="component" value="Unassembled WGS sequence"/>
</dbReference>
<evidence type="ECO:0000259" key="4">
    <source>
        <dbReference type="PROSITE" id="PS51898"/>
    </source>
</evidence>
<dbReference type="AlphaFoldDB" id="A0A2X1QM25"/>
<dbReference type="SUPFAM" id="SSF56349">
    <property type="entry name" value="DNA breaking-rejoining enzymes"/>
    <property type="match status" value="1"/>
</dbReference>
<organism evidence="5 6">
    <name type="scientific">Haemophilus influenzae</name>
    <dbReference type="NCBI Taxonomy" id="727"/>
    <lineage>
        <taxon>Bacteria</taxon>
        <taxon>Pseudomonadati</taxon>
        <taxon>Pseudomonadota</taxon>
        <taxon>Gammaproteobacteria</taxon>
        <taxon>Pasteurellales</taxon>
        <taxon>Pasteurellaceae</taxon>
        <taxon>Haemophilus</taxon>
    </lineage>
</organism>